<dbReference type="AlphaFoldDB" id="A0A4Y2JCI8"/>
<dbReference type="Proteomes" id="UP000499080">
    <property type="component" value="Unassembled WGS sequence"/>
</dbReference>
<evidence type="ECO:0000313" key="3">
    <source>
        <dbReference type="Proteomes" id="UP000499080"/>
    </source>
</evidence>
<dbReference type="InterPro" id="IPR007110">
    <property type="entry name" value="Ig-like_dom"/>
</dbReference>
<dbReference type="InterPro" id="IPR013783">
    <property type="entry name" value="Ig-like_fold"/>
</dbReference>
<dbReference type="SUPFAM" id="SSF48726">
    <property type="entry name" value="Immunoglobulin"/>
    <property type="match status" value="1"/>
</dbReference>
<dbReference type="InterPro" id="IPR036179">
    <property type="entry name" value="Ig-like_dom_sf"/>
</dbReference>
<evidence type="ECO:0000259" key="1">
    <source>
        <dbReference type="PROSITE" id="PS50835"/>
    </source>
</evidence>
<name>A0A4Y2JCI8_ARAVE</name>
<gene>
    <name evidence="2" type="ORF">AVEN_119526_1</name>
</gene>
<reference evidence="2 3" key="1">
    <citation type="journal article" date="2019" name="Sci. Rep.">
        <title>Orb-weaving spider Araneus ventricosus genome elucidates the spidroin gene catalogue.</title>
        <authorList>
            <person name="Kono N."/>
            <person name="Nakamura H."/>
            <person name="Ohtoshi R."/>
            <person name="Moran D.A.P."/>
            <person name="Shinohara A."/>
            <person name="Yoshida Y."/>
            <person name="Fujiwara M."/>
            <person name="Mori M."/>
            <person name="Tomita M."/>
            <person name="Arakawa K."/>
        </authorList>
    </citation>
    <scope>NUCLEOTIDE SEQUENCE [LARGE SCALE GENOMIC DNA]</scope>
</reference>
<proteinExistence type="predicted"/>
<feature type="domain" description="Ig-like" evidence="1">
    <location>
        <begin position="14"/>
        <end position="95"/>
    </location>
</feature>
<dbReference type="Pfam" id="PF13927">
    <property type="entry name" value="Ig_3"/>
    <property type="match status" value="1"/>
</dbReference>
<accession>A0A4Y2JCI8</accession>
<keyword evidence="3" id="KW-1185">Reference proteome</keyword>
<organism evidence="2 3">
    <name type="scientific">Araneus ventricosus</name>
    <name type="common">Orbweaver spider</name>
    <name type="synonym">Epeira ventricosa</name>
    <dbReference type="NCBI Taxonomy" id="182803"/>
    <lineage>
        <taxon>Eukaryota</taxon>
        <taxon>Metazoa</taxon>
        <taxon>Ecdysozoa</taxon>
        <taxon>Arthropoda</taxon>
        <taxon>Chelicerata</taxon>
        <taxon>Arachnida</taxon>
        <taxon>Araneae</taxon>
        <taxon>Araneomorphae</taxon>
        <taxon>Entelegynae</taxon>
        <taxon>Araneoidea</taxon>
        <taxon>Araneidae</taxon>
        <taxon>Araneus</taxon>
    </lineage>
</organism>
<sequence length="111" mass="12479">MSYRALVSDPTDRPECTVRKDYDDQRNVVLICRSVAYPAVSNFSWFRDNVSLNVQQRNGRHESTLVLKSDDNLARYSCISSNALGLSEPCKLQLTSLPGKTMSCPQHVIVT</sequence>
<protein>
    <recommendedName>
        <fullName evidence="1">Ig-like domain-containing protein</fullName>
    </recommendedName>
</protein>
<dbReference type="OrthoDB" id="10501993at2759"/>
<comment type="caution">
    <text evidence="2">The sequence shown here is derived from an EMBL/GenBank/DDBJ whole genome shotgun (WGS) entry which is preliminary data.</text>
</comment>
<evidence type="ECO:0000313" key="2">
    <source>
        <dbReference type="EMBL" id="GBM87595.1"/>
    </source>
</evidence>
<dbReference type="PROSITE" id="PS50835">
    <property type="entry name" value="IG_LIKE"/>
    <property type="match status" value="1"/>
</dbReference>
<dbReference type="EMBL" id="BGPR01003394">
    <property type="protein sequence ID" value="GBM87595.1"/>
    <property type="molecule type" value="Genomic_DNA"/>
</dbReference>
<dbReference type="Gene3D" id="2.60.40.10">
    <property type="entry name" value="Immunoglobulins"/>
    <property type="match status" value="1"/>
</dbReference>